<evidence type="ECO:0000256" key="3">
    <source>
        <dbReference type="ARBA" id="ARBA00004663"/>
    </source>
</evidence>
<evidence type="ECO:0000256" key="4">
    <source>
        <dbReference type="ARBA" id="ARBA00010561"/>
    </source>
</evidence>
<evidence type="ECO:0000313" key="20">
    <source>
        <dbReference type="EMBL" id="MFC4670034.1"/>
    </source>
</evidence>
<dbReference type="PANTHER" id="PTHR34148:SF1">
    <property type="entry name" value="ADENOSYLCOBINAMIDE-GDP RIBAZOLETRANSFERASE"/>
    <property type="match status" value="1"/>
</dbReference>
<protein>
    <recommendedName>
        <fullName evidence="6 19">Adenosylcobinamide-GDP ribazoletransferase</fullName>
        <ecNumber evidence="5 19">2.7.8.26</ecNumber>
    </recommendedName>
    <alternativeName>
        <fullName evidence="16 19">Cobalamin synthase</fullName>
    </alternativeName>
    <alternativeName>
        <fullName evidence="15 19">Cobalamin-5'-phosphate synthase</fullName>
    </alternativeName>
</protein>
<proteinExistence type="inferred from homology"/>
<comment type="similarity">
    <text evidence="4 19">Belongs to the CobS family.</text>
</comment>
<dbReference type="Pfam" id="PF02654">
    <property type="entry name" value="CobS"/>
    <property type="match status" value="1"/>
</dbReference>
<comment type="subcellular location">
    <subcellularLocation>
        <location evidence="2 19">Cell membrane</location>
        <topology evidence="2 19">Multi-pass membrane protein</topology>
    </subcellularLocation>
</comment>
<evidence type="ECO:0000256" key="1">
    <source>
        <dbReference type="ARBA" id="ARBA00001946"/>
    </source>
</evidence>
<keyword evidence="10 19" id="KW-0812">Transmembrane</keyword>
<evidence type="ECO:0000256" key="12">
    <source>
        <dbReference type="ARBA" id="ARBA00022989"/>
    </source>
</evidence>
<dbReference type="PANTHER" id="PTHR34148">
    <property type="entry name" value="ADENOSYLCOBINAMIDE-GDP RIBAZOLETRANSFERASE"/>
    <property type="match status" value="1"/>
</dbReference>
<name>A0ABV9KJN4_9RHOB</name>
<comment type="caution">
    <text evidence="19">Lacks conserved residue(s) required for the propagation of feature annotation.</text>
</comment>
<evidence type="ECO:0000256" key="11">
    <source>
        <dbReference type="ARBA" id="ARBA00022842"/>
    </source>
</evidence>
<feature type="transmembrane region" description="Helical" evidence="19">
    <location>
        <begin position="163"/>
        <end position="184"/>
    </location>
</feature>
<evidence type="ECO:0000256" key="17">
    <source>
        <dbReference type="ARBA" id="ARBA00048623"/>
    </source>
</evidence>
<comment type="catalytic activity">
    <reaction evidence="17 19">
        <text>alpha-ribazole + adenosylcob(III)inamide-GDP = adenosylcob(III)alamin + GMP + H(+)</text>
        <dbReference type="Rhea" id="RHEA:16049"/>
        <dbReference type="ChEBI" id="CHEBI:10329"/>
        <dbReference type="ChEBI" id="CHEBI:15378"/>
        <dbReference type="ChEBI" id="CHEBI:18408"/>
        <dbReference type="ChEBI" id="CHEBI:58115"/>
        <dbReference type="ChEBI" id="CHEBI:60487"/>
        <dbReference type="EC" id="2.7.8.26"/>
    </reaction>
</comment>
<dbReference type="HAMAP" id="MF_00719">
    <property type="entry name" value="CobS"/>
    <property type="match status" value="1"/>
</dbReference>
<dbReference type="EC" id="2.7.8.26" evidence="5 19"/>
<evidence type="ECO:0000256" key="10">
    <source>
        <dbReference type="ARBA" id="ARBA00022692"/>
    </source>
</evidence>
<dbReference type="RefSeq" id="WP_380719528.1">
    <property type="nucleotide sequence ID" value="NZ_JBHSGI010000024.1"/>
</dbReference>
<keyword evidence="21" id="KW-1185">Reference proteome</keyword>
<organism evidence="20 21">
    <name type="scientific">Seohaeicola nanhaiensis</name>
    <dbReference type="NCBI Taxonomy" id="1387282"/>
    <lineage>
        <taxon>Bacteria</taxon>
        <taxon>Pseudomonadati</taxon>
        <taxon>Pseudomonadota</taxon>
        <taxon>Alphaproteobacteria</taxon>
        <taxon>Rhodobacterales</taxon>
        <taxon>Roseobacteraceae</taxon>
        <taxon>Seohaeicola</taxon>
    </lineage>
</organism>
<evidence type="ECO:0000256" key="2">
    <source>
        <dbReference type="ARBA" id="ARBA00004651"/>
    </source>
</evidence>
<evidence type="ECO:0000256" key="16">
    <source>
        <dbReference type="ARBA" id="ARBA00032853"/>
    </source>
</evidence>
<keyword evidence="7 19" id="KW-1003">Cell membrane</keyword>
<evidence type="ECO:0000313" key="21">
    <source>
        <dbReference type="Proteomes" id="UP001595973"/>
    </source>
</evidence>
<comment type="cofactor">
    <cofactor evidence="1 19">
        <name>Mg(2+)</name>
        <dbReference type="ChEBI" id="CHEBI:18420"/>
    </cofactor>
</comment>
<evidence type="ECO:0000256" key="8">
    <source>
        <dbReference type="ARBA" id="ARBA00022573"/>
    </source>
</evidence>
<feature type="transmembrane region" description="Helical" evidence="19">
    <location>
        <begin position="190"/>
        <end position="208"/>
    </location>
</feature>
<keyword evidence="13 19" id="KW-0472">Membrane</keyword>
<keyword evidence="9 19" id="KW-0808">Transferase</keyword>
<comment type="catalytic activity">
    <reaction evidence="18 19">
        <text>alpha-ribazole 5'-phosphate + adenosylcob(III)inamide-GDP = adenosylcob(III)alamin 5'-phosphate + GMP + H(+)</text>
        <dbReference type="Rhea" id="RHEA:23560"/>
        <dbReference type="ChEBI" id="CHEBI:15378"/>
        <dbReference type="ChEBI" id="CHEBI:57918"/>
        <dbReference type="ChEBI" id="CHEBI:58115"/>
        <dbReference type="ChEBI" id="CHEBI:60487"/>
        <dbReference type="ChEBI" id="CHEBI:60493"/>
        <dbReference type="EC" id="2.7.8.26"/>
    </reaction>
</comment>
<dbReference type="GO" id="GO:0051073">
    <property type="term" value="F:adenosylcobinamide-GDP ribazoletransferase activity"/>
    <property type="evidence" value="ECO:0007669"/>
    <property type="project" value="UniProtKB-EC"/>
</dbReference>
<reference evidence="21" key="1">
    <citation type="journal article" date="2019" name="Int. J. Syst. Evol. Microbiol.">
        <title>The Global Catalogue of Microorganisms (GCM) 10K type strain sequencing project: providing services to taxonomists for standard genome sequencing and annotation.</title>
        <authorList>
            <consortium name="The Broad Institute Genomics Platform"/>
            <consortium name="The Broad Institute Genome Sequencing Center for Infectious Disease"/>
            <person name="Wu L."/>
            <person name="Ma J."/>
        </authorList>
    </citation>
    <scope>NUCLEOTIDE SEQUENCE [LARGE SCALE GENOMIC DNA]</scope>
    <source>
        <strain evidence="21">CGMCC 4.7283</strain>
    </source>
</reference>
<keyword evidence="8 19" id="KW-0169">Cobalamin biosynthesis</keyword>
<gene>
    <name evidence="19" type="primary">cobS</name>
    <name evidence="20" type="ORF">ACFO5X_15840</name>
</gene>
<evidence type="ECO:0000256" key="5">
    <source>
        <dbReference type="ARBA" id="ARBA00013200"/>
    </source>
</evidence>
<evidence type="ECO:0000256" key="9">
    <source>
        <dbReference type="ARBA" id="ARBA00022679"/>
    </source>
</evidence>
<evidence type="ECO:0000256" key="13">
    <source>
        <dbReference type="ARBA" id="ARBA00023136"/>
    </source>
</evidence>
<evidence type="ECO:0000256" key="7">
    <source>
        <dbReference type="ARBA" id="ARBA00022475"/>
    </source>
</evidence>
<comment type="pathway">
    <text evidence="3 19">Cofactor biosynthesis; adenosylcobalamin biosynthesis; adenosylcobalamin from cob(II)yrinate a,c-diamide: step 7/7.</text>
</comment>
<keyword evidence="11 19" id="KW-0460">Magnesium</keyword>
<dbReference type="Proteomes" id="UP001595973">
    <property type="component" value="Unassembled WGS sequence"/>
</dbReference>
<sequence length="241" mass="23381">MVALALLTRLPLPRLPATAFARQARAAWAFPLAGLAVGVLAAGAGWGALALGLPAGVAAGLVLAVQVAATGAMHEDGLADVADGFWGGYDRDRRLEIMKDSATGSYGVLALILSLGLRWAALAALLPVTPAAVIGVACLSRAFLPGLMTALPPARAGGLSRSVGVPGLGVSLVALVLGGALALAFIGVGAVGAVLAAGLAVGALALVARAKIGGQTGDVLGAAQQVAEIAVLLVLVGGAQG</sequence>
<comment type="caution">
    <text evidence="20">The sequence shown here is derived from an EMBL/GenBank/DDBJ whole genome shotgun (WGS) entry which is preliminary data.</text>
</comment>
<evidence type="ECO:0000256" key="15">
    <source>
        <dbReference type="ARBA" id="ARBA00032605"/>
    </source>
</evidence>
<evidence type="ECO:0000256" key="14">
    <source>
        <dbReference type="ARBA" id="ARBA00025228"/>
    </source>
</evidence>
<feature type="transmembrane region" description="Helical" evidence="19">
    <location>
        <begin position="37"/>
        <end position="65"/>
    </location>
</feature>
<accession>A0ABV9KJN4</accession>
<dbReference type="InterPro" id="IPR003805">
    <property type="entry name" value="CobS"/>
</dbReference>
<evidence type="ECO:0000256" key="18">
    <source>
        <dbReference type="ARBA" id="ARBA00049504"/>
    </source>
</evidence>
<keyword evidence="12 19" id="KW-1133">Transmembrane helix</keyword>
<evidence type="ECO:0000256" key="19">
    <source>
        <dbReference type="HAMAP-Rule" id="MF_00719"/>
    </source>
</evidence>
<dbReference type="EMBL" id="JBHSGI010000024">
    <property type="protein sequence ID" value="MFC4670034.1"/>
    <property type="molecule type" value="Genomic_DNA"/>
</dbReference>
<evidence type="ECO:0000256" key="6">
    <source>
        <dbReference type="ARBA" id="ARBA00015850"/>
    </source>
</evidence>
<comment type="function">
    <text evidence="14 19">Joins adenosylcobinamide-GDP and alpha-ribazole to generate adenosylcobalamin (Ado-cobalamin). Also synthesizes adenosylcobalamin 5'-phosphate from adenosylcobinamide-GDP and alpha-ribazole 5'-phosphate.</text>
</comment>